<reference evidence="1 2" key="1">
    <citation type="submission" date="2017-11" db="EMBL/GenBank/DDBJ databases">
        <title>Draft Genome Sequence of Sporolactobacillus inulinus NBRC 111894 Isolated from Koso, a Japanese Sugar-Vegetable Fermented Beverage.</title>
        <authorList>
            <person name="Chiou T.Y."/>
            <person name="Oshima K."/>
            <person name="Suda W."/>
            <person name="Hattori M."/>
            <person name="Takahashi T."/>
        </authorList>
    </citation>
    <scope>NUCLEOTIDE SEQUENCE [LARGE SCALE GENOMIC DNA]</scope>
    <source>
        <strain evidence="1 2">NBRC111894</strain>
    </source>
</reference>
<dbReference type="AlphaFoldDB" id="A0A4Y1Z9S2"/>
<protein>
    <submittedName>
        <fullName evidence="1">Uncharacterized protein</fullName>
    </submittedName>
</protein>
<evidence type="ECO:0000313" key="1">
    <source>
        <dbReference type="EMBL" id="GAY75766.1"/>
    </source>
</evidence>
<proteinExistence type="predicted"/>
<dbReference type="Proteomes" id="UP000319716">
    <property type="component" value="Unassembled WGS sequence"/>
</dbReference>
<evidence type="ECO:0000313" key="2">
    <source>
        <dbReference type="Proteomes" id="UP000319716"/>
    </source>
</evidence>
<dbReference type="EMBL" id="BEXB01000008">
    <property type="protein sequence ID" value="GAY75766.1"/>
    <property type="molecule type" value="Genomic_DNA"/>
</dbReference>
<comment type="caution">
    <text evidence="1">The sequence shown here is derived from an EMBL/GenBank/DDBJ whole genome shotgun (WGS) entry which is preliminary data.</text>
</comment>
<organism evidence="1 2">
    <name type="scientific">Sporolactobacillus inulinus</name>
    <dbReference type="NCBI Taxonomy" id="2078"/>
    <lineage>
        <taxon>Bacteria</taxon>
        <taxon>Bacillati</taxon>
        <taxon>Bacillota</taxon>
        <taxon>Bacilli</taxon>
        <taxon>Bacillales</taxon>
        <taxon>Sporolactobacillaceae</taxon>
        <taxon>Sporolactobacillus</taxon>
    </lineage>
</organism>
<accession>A0A4Y1Z9S2</accession>
<gene>
    <name evidence="1" type="ORF">NBRC111894_1320</name>
</gene>
<sequence>MNRNTGIEERLLSFCERSDCSLAAGAPRASALILGLDIGLLV</sequence>
<name>A0A4Y1Z9S2_9BACL</name>